<feature type="transmembrane region" description="Helical" evidence="12">
    <location>
        <begin position="12"/>
        <end position="30"/>
    </location>
</feature>
<evidence type="ECO:0000256" key="11">
    <source>
        <dbReference type="ARBA" id="ARBA00023284"/>
    </source>
</evidence>
<dbReference type="Gene3D" id="1.20.1550.10">
    <property type="entry name" value="DsbB-like"/>
    <property type="match status" value="1"/>
</dbReference>
<reference evidence="13 14" key="1">
    <citation type="submission" date="2018-02" db="EMBL/GenBank/DDBJ databases">
        <title>Jeotgalibacillus proteolyticum sp. nov. a protease producing bacterium isolated from ocean sediments of Laizhou Bay.</title>
        <authorList>
            <person name="Li Y."/>
        </authorList>
    </citation>
    <scope>NUCLEOTIDE SEQUENCE [LARGE SCALE GENOMIC DNA]</scope>
    <source>
        <strain evidence="13 14">22-7</strain>
    </source>
</reference>
<keyword evidence="11" id="KW-0676">Redox-active center</keyword>
<dbReference type="InterPro" id="IPR012187">
    <property type="entry name" value="Disulphide_bond_form_BdbC"/>
</dbReference>
<keyword evidence="10" id="KW-0143">Chaperone</keyword>
<evidence type="ECO:0000256" key="3">
    <source>
        <dbReference type="ARBA" id="ARBA00022448"/>
    </source>
</evidence>
<feature type="transmembrane region" description="Helical" evidence="12">
    <location>
        <begin position="112"/>
        <end position="139"/>
    </location>
</feature>
<keyword evidence="14" id="KW-1185">Reference proteome</keyword>
<keyword evidence="9" id="KW-1015">Disulfide bond</keyword>
<evidence type="ECO:0000313" key="14">
    <source>
        <dbReference type="Proteomes" id="UP000239047"/>
    </source>
</evidence>
<evidence type="ECO:0000256" key="5">
    <source>
        <dbReference type="ARBA" id="ARBA00022982"/>
    </source>
</evidence>
<dbReference type="Pfam" id="PF02600">
    <property type="entry name" value="DsbB"/>
    <property type="match status" value="1"/>
</dbReference>
<dbReference type="GO" id="GO:0015035">
    <property type="term" value="F:protein-disulfide reductase activity"/>
    <property type="evidence" value="ECO:0007669"/>
    <property type="project" value="InterPro"/>
</dbReference>
<gene>
    <name evidence="13" type="ORF">C4B60_17420</name>
</gene>
<dbReference type="EMBL" id="PREZ01000007">
    <property type="protein sequence ID" value="PPA69093.1"/>
    <property type="molecule type" value="Genomic_DNA"/>
</dbReference>
<evidence type="ECO:0000256" key="12">
    <source>
        <dbReference type="SAM" id="Phobius"/>
    </source>
</evidence>
<comment type="subcellular location">
    <subcellularLocation>
        <location evidence="1">Membrane</location>
        <topology evidence="1">Multi-pass membrane protein</topology>
    </subcellularLocation>
</comment>
<dbReference type="GO" id="GO:0016020">
    <property type="term" value="C:membrane"/>
    <property type="evidence" value="ECO:0007669"/>
    <property type="project" value="UniProtKB-SubCell"/>
</dbReference>
<keyword evidence="8 12" id="KW-0472">Membrane</keyword>
<organism evidence="13 14">
    <name type="scientific">Jeotgalibacillus proteolyticus</name>
    <dbReference type="NCBI Taxonomy" id="2082395"/>
    <lineage>
        <taxon>Bacteria</taxon>
        <taxon>Bacillati</taxon>
        <taxon>Bacillota</taxon>
        <taxon>Bacilli</taxon>
        <taxon>Bacillales</taxon>
        <taxon>Caryophanaceae</taxon>
        <taxon>Jeotgalibacillus</taxon>
    </lineage>
</organism>
<accession>A0A2S5G823</accession>
<evidence type="ECO:0000256" key="6">
    <source>
        <dbReference type="ARBA" id="ARBA00022989"/>
    </source>
</evidence>
<dbReference type="PANTHER" id="PTHR43469:SF1">
    <property type="entry name" value="SPBETA PROPHAGE-DERIVED DISULFIDE BOND FORMATION PROTEIN B"/>
    <property type="match status" value="1"/>
</dbReference>
<dbReference type="OrthoDB" id="158402at2"/>
<dbReference type="AlphaFoldDB" id="A0A2S5G823"/>
<evidence type="ECO:0000256" key="1">
    <source>
        <dbReference type="ARBA" id="ARBA00004141"/>
    </source>
</evidence>
<keyword evidence="5" id="KW-0249">Electron transport</keyword>
<evidence type="ECO:0000256" key="2">
    <source>
        <dbReference type="ARBA" id="ARBA00007602"/>
    </source>
</evidence>
<comment type="similarity">
    <text evidence="2">Belongs to the DsbB family. BdbC subfamily.</text>
</comment>
<keyword evidence="4 12" id="KW-0812">Transmembrane</keyword>
<dbReference type="HAMAP" id="MF_00287">
    <property type="entry name" value="BdbC"/>
    <property type="match status" value="1"/>
</dbReference>
<evidence type="ECO:0000256" key="8">
    <source>
        <dbReference type="ARBA" id="ARBA00023136"/>
    </source>
</evidence>
<sequence>MSSNQTKSQLFLLLAWLVSMVATLGSLYFSEIRGFIPCDLCWFQRIFMYPLTIILGVGAFQNDLSVKRFVFPMALIGGSISVMHYMEQKIPGFGGIKPCVSGVPCNAQYINWFGFVTIPFLALTAFLLITIFMVLAHVYSKKVD</sequence>
<evidence type="ECO:0000256" key="10">
    <source>
        <dbReference type="ARBA" id="ARBA00023186"/>
    </source>
</evidence>
<evidence type="ECO:0000256" key="4">
    <source>
        <dbReference type="ARBA" id="ARBA00022692"/>
    </source>
</evidence>
<dbReference type="InterPro" id="IPR023380">
    <property type="entry name" value="DsbB-like_sf"/>
</dbReference>
<proteinExistence type="inferred from homology"/>
<dbReference type="RefSeq" id="WP_104059312.1">
    <property type="nucleotide sequence ID" value="NZ_PREZ01000007.1"/>
</dbReference>
<name>A0A2S5G823_9BACL</name>
<keyword evidence="6 12" id="KW-1133">Transmembrane helix</keyword>
<protein>
    <submittedName>
        <fullName evidence="13">Disulfide bond formation protein B</fullName>
    </submittedName>
</protein>
<keyword evidence="7" id="KW-0560">Oxidoreductase</keyword>
<dbReference type="SUPFAM" id="SSF158442">
    <property type="entry name" value="DsbB-like"/>
    <property type="match status" value="1"/>
</dbReference>
<dbReference type="InterPro" id="IPR003752">
    <property type="entry name" value="DiS_bond_form_DsbB/BdbC"/>
</dbReference>
<keyword evidence="3" id="KW-0813">Transport</keyword>
<dbReference type="GO" id="GO:0006457">
    <property type="term" value="P:protein folding"/>
    <property type="evidence" value="ECO:0007669"/>
    <property type="project" value="InterPro"/>
</dbReference>
<dbReference type="PIRSF" id="PIRSF036659">
    <property type="entry name" value="BdbC"/>
    <property type="match status" value="1"/>
</dbReference>
<evidence type="ECO:0000313" key="13">
    <source>
        <dbReference type="EMBL" id="PPA69093.1"/>
    </source>
</evidence>
<evidence type="ECO:0000256" key="7">
    <source>
        <dbReference type="ARBA" id="ARBA00023002"/>
    </source>
</evidence>
<evidence type="ECO:0000256" key="9">
    <source>
        <dbReference type="ARBA" id="ARBA00023157"/>
    </source>
</evidence>
<dbReference type="PANTHER" id="PTHR43469">
    <property type="entry name" value="DISULFIDE FORMATION PROTEIN-RELATED"/>
    <property type="match status" value="1"/>
</dbReference>
<dbReference type="NCBIfam" id="NF002849">
    <property type="entry name" value="PRK03113.1"/>
    <property type="match status" value="1"/>
</dbReference>
<dbReference type="Proteomes" id="UP000239047">
    <property type="component" value="Unassembled WGS sequence"/>
</dbReference>
<comment type="caution">
    <text evidence="13">The sequence shown here is derived from an EMBL/GenBank/DDBJ whole genome shotgun (WGS) entry which is preliminary data.</text>
</comment>
<feature type="transmembrane region" description="Helical" evidence="12">
    <location>
        <begin position="42"/>
        <end position="60"/>
    </location>
</feature>